<dbReference type="Proteomes" id="UP000239549">
    <property type="component" value="Unassembled WGS sequence"/>
</dbReference>
<dbReference type="EMBL" id="BFAV01000034">
    <property type="protein sequence ID" value="GBF32472.1"/>
    <property type="molecule type" value="Genomic_DNA"/>
</dbReference>
<keyword evidence="2" id="KW-1185">Reference proteome</keyword>
<dbReference type="AlphaFoldDB" id="A0A2L2X8Y2"/>
<name>A0A2L2X8Y2_9FIRM</name>
<evidence type="ECO:0000313" key="2">
    <source>
        <dbReference type="Proteomes" id="UP000239549"/>
    </source>
</evidence>
<protein>
    <submittedName>
        <fullName evidence="1">Uncharacterized protein</fullName>
    </submittedName>
</protein>
<reference evidence="2" key="1">
    <citation type="submission" date="2018-02" db="EMBL/GenBank/DDBJ databases">
        <title>Genome sequence of Desulfocucumis palustris strain NAW-5.</title>
        <authorList>
            <person name="Watanabe M."/>
            <person name="Kojima H."/>
            <person name="Fukui M."/>
        </authorList>
    </citation>
    <scope>NUCLEOTIDE SEQUENCE [LARGE SCALE GENOMIC DNA]</scope>
    <source>
        <strain evidence="2">NAW-5</strain>
    </source>
</reference>
<evidence type="ECO:0000313" key="1">
    <source>
        <dbReference type="EMBL" id="GBF32472.1"/>
    </source>
</evidence>
<organism evidence="1 2">
    <name type="scientific">Desulfocucumis palustris</name>
    <dbReference type="NCBI Taxonomy" id="1898651"/>
    <lineage>
        <taxon>Bacteria</taxon>
        <taxon>Bacillati</taxon>
        <taxon>Bacillota</taxon>
        <taxon>Clostridia</taxon>
        <taxon>Eubacteriales</taxon>
        <taxon>Desulfocucumaceae</taxon>
        <taxon>Desulfocucumis</taxon>
    </lineage>
</organism>
<accession>A0A2L2X8Y2</accession>
<sequence>MGCKDKFTPPARATSLSPLLTLSKAKCTAVSEEEHKVSTTMLGP</sequence>
<gene>
    <name evidence="1" type="ORF">DCCM_0668</name>
</gene>
<proteinExistence type="predicted"/>
<comment type="caution">
    <text evidence="1">The sequence shown here is derived from an EMBL/GenBank/DDBJ whole genome shotgun (WGS) entry which is preliminary data.</text>
</comment>